<evidence type="ECO:0000313" key="8">
    <source>
        <dbReference type="EMBL" id="EAV46985.1"/>
    </source>
</evidence>
<feature type="binding site" evidence="7">
    <location>
        <position position="111"/>
    </location>
    <ligand>
        <name>Zn(2+)</name>
        <dbReference type="ChEBI" id="CHEBI:29105"/>
    </ligand>
</feature>
<accession>A0P625</accession>
<keyword evidence="9" id="KW-1185">Reference proteome</keyword>
<gene>
    <name evidence="8" type="ORF">MB2181_02890</name>
</gene>
<evidence type="ECO:0000256" key="1">
    <source>
        <dbReference type="ARBA" id="ARBA00006217"/>
    </source>
</evidence>
<evidence type="ECO:0000256" key="3">
    <source>
        <dbReference type="ARBA" id="ARBA00022723"/>
    </source>
</evidence>
<dbReference type="PANTHER" id="PTHR11002">
    <property type="entry name" value="CARBONIC ANHYDRASE"/>
    <property type="match status" value="1"/>
</dbReference>
<evidence type="ECO:0000313" key="9">
    <source>
        <dbReference type="Proteomes" id="UP000054262"/>
    </source>
</evidence>
<dbReference type="OrthoDB" id="9797527at2"/>
<evidence type="ECO:0000256" key="5">
    <source>
        <dbReference type="ARBA" id="ARBA00023239"/>
    </source>
</evidence>
<proteinExistence type="inferred from homology"/>
<comment type="catalytic activity">
    <reaction evidence="6">
        <text>hydrogencarbonate + H(+) = CO2 + H2O</text>
        <dbReference type="Rhea" id="RHEA:10748"/>
        <dbReference type="ChEBI" id="CHEBI:15377"/>
        <dbReference type="ChEBI" id="CHEBI:15378"/>
        <dbReference type="ChEBI" id="CHEBI:16526"/>
        <dbReference type="ChEBI" id="CHEBI:17544"/>
        <dbReference type="EC" id="4.2.1.1"/>
    </reaction>
</comment>
<dbReference type="EMBL" id="AAUX01000001">
    <property type="protein sequence ID" value="EAV46985.1"/>
    <property type="molecule type" value="Genomic_DNA"/>
</dbReference>
<keyword evidence="5" id="KW-0456">Lyase</keyword>
<dbReference type="SUPFAM" id="SSF53056">
    <property type="entry name" value="beta-carbonic anhydrase, cab"/>
    <property type="match status" value="1"/>
</dbReference>
<dbReference type="Gene3D" id="3.40.1050.10">
    <property type="entry name" value="Carbonic anhydrase"/>
    <property type="match status" value="1"/>
</dbReference>
<organism evidence="8 9">
    <name type="scientific">Methylophilales bacterium HTCC2181</name>
    <dbReference type="NCBI Taxonomy" id="383631"/>
    <lineage>
        <taxon>Bacteria</taxon>
        <taxon>Pseudomonadati</taxon>
        <taxon>Pseudomonadota</taxon>
        <taxon>Betaproteobacteria</taxon>
        <taxon>Nitrosomonadales</taxon>
        <taxon>OM43 clade</taxon>
    </lineage>
</organism>
<dbReference type="InterPro" id="IPR001765">
    <property type="entry name" value="Carbonic_anhydrase"/>
</dbReference>
<evidence type="ECO:0000256" key="7">
    <source>
        <dbReference type="PIRSR" id="PIRSR601765-1"/>
    </source>
</evidence>
<dbReference type="GO" id="GO:0008270">
    <property type="term" value="F:zinc ion binding"/>
    <property type="evidence" value="ECO:0007669"/>
    <property type="project" value="InterPro"/>
</dbReference>
<feature type="binding site" evidence="7">
    <location>
        <position position="60"/>
    </location>
    <ligand>
        <name>Zn(2+)</name>
        <dbReference type="ChEBI" id="CHEBI:29105"/>
    </ligand>
</feature>
<comment type="similarity">
    <text evidence="1">Belongs to the beta-class carbonic anhydrase family.</text>
</comment>
<dbReference type="GO" id="GO:0004089">
    <property type="term" value="F:carbonate dehydratase activity"/>
    <property type="evidence" value="ECO:0007669"/>
    <property type="project" value="UniProtKB-EC"/>
</dbReference>
<evidence type="ECO:0000256" key="6">
    <source>
        <dbReference type="ARBA" id="ARBA00048348"/>
    </source>
</evidence>
<reference evidence="8 9" key="1">
    <citation type="submission" date="2006-11" db="EMBL/GenBank/DDBJ databases">
        <authorList>
            <person name="Giovannoni S."/>
            <person name="Vergin K."/>
            <person name="Ferriera S."/>
            <person name="Johnson J."/>
            <person name="Kravitz S."/>
            <person name="Beeson K."/>
            <person name="Sutton G."/>
            <person name="Rogers Y.-H."/>
            <person name="Friedman R."/>
            <person name="Frazier M."/>
            <person name="Venter J.C."/>
        </authorList>
    </citation>
    <scope>NUCLEOTIDE SEQUENCE [LARGE SCALE GENOMIC DNA]</scope>
    <source>
        <strain evidence="8 9">HTCC2181</strain>
    </source>
</reference>
<dbReference type="PANTHER" id="PTHR11002:SF76">
    <property type="entry name" value="CARBONIC ANHYDRASE"/>
    <property type="match status" value="1"/>
</dbReference>
<evidence type="ECO:0000256" key="4">
    <source>
        <dbReference type="ARBA" id="ARBA00022833"/>
    </source>
</evidence>
<keyword evidence="4 7" id="KW-0862">Zinc</keyword>
<dbReference type="CDD" id="cd03378">
    <property type="entry name" value="beta_CA_cladeC"/>
    <property type="match status" value="1"/>
</dbReference>
<comment type="caution">
    <text evidence="8">The sequence shown here is derived from an EMBL/GenBank/DDBJ whole genome shotgun (WGS) entry which is preliminary data.</text>
</comment>
<evidence type="ECO:0000256" key="2">
    <source>
        <dbReference type="ARBA" id="ARBA00012925"/>
    </source>
</evidence>
<comment type="cofactor">
    <cofactor evidence="7">
        <name>Zn(2+)</name>
        <dbReference type="ChEBI" id="CHEBI:29105"/>
    </cofactor>
    <text evidence="7">Binds 1 zinc ion per subunit.</text>
</comment>
<dbReference type="EC" id="4.2.1.1" evidence="2"/>
<keyword evidence="3 7" id="KW-0479">Metal-binding</keyword>
<name>A0P625_9PROT</name>
<sequence length="208" mass="23249">MYKHPLIDRDKMAPSEALKILKEGNHRFINNLRMNNDYPALLENTKNQQHPFASILSCSDSRAPVELIFDQAIGDIFSVRLAGNIASTDAIGSLEFGLKYLKSKLLVVLGHTSCGAVKACCDNFEDASITDVVAKITPCLDLEKTTKDQRSSTNMEFVQKVSDLNVKYQMKEILEKSEIISNLYEKNQISIIGGMYNLESGEVTFFES</sequence>
<protein>
    <recommendedName>
        <fullName evidence="2">carbonic anhydrase</fullName>
        <ecNumber evidence="2">4.2.1.1</ecNumber>
    </recommendedName>
</protein>
<feature type="binding site" evidence="7">
    <location>
        <position position="58"/>
    </location>
    <ligand>
        <name>Zn(2+)</name>
        <dbReference type="ChEBI" id="CHEBI:29105"/>
    </ligand>
</feature>
<dbReference type="SMART" id="SM00947">
    <property type="entry name" value="Pro_CA"/>
    <property type="match status" value="1"/>
</dbReference>
<dbReference type="Pfam" id="PF00484">
    <property type="entry name" value="Pro_CA"/>
    <property type="match status" value="1"/>
</dbReference>
<dbReference type="AlphaFoldDB" id="A0P625"/>
<feature type="binding site" evidence="7">
    <location>
        <position position="114"/>
    </location>
    <ligand>
        <name>Zn(2+)</name>
        <dbReference type="ChEBI" id="CHEBI:29105"/>
    </ligand>
</feature>
<dbReference type="Proteomes" id="UP000054262">
    <property type="component" value="Unassembled WGS sequence"/>
</dbReference>
<dbReference type="InterPro" id="IPR036874">
    <property type="entry name" value="Carbonic_anhydrase_sf"/>
</dbReference>